<dbReference type="PANTHER" id="PTHR21646:SF24">
    <property type="entry name" value="UBIQUITIN CARBOXYL-TERMINAL HYDROLASE"/>
    <property type="match status" value="1"/>
</dbReference>
<proteinExistence type="inferred from homology"/>
<keyword evidence="11" id="KW-1185">Reference proteome</keyword>
<organism evidence="10 11">
    <name type="scientific">Cordylochernes scorpioides</name>
    <dbReference type="NCBI Taxonomy" id="51811"/>
    <lineage>
        <taxon>Eukaryota</taxon>
        <taxon>Metazoa</taxon>
        <taxon>Ecdysozoa</taxon>
        <taxon>Arthropoda</taxon>
        <taxon>Chelicerata</taxon>
        <taxon>Arachnida</taxon>
        <taxon>Pseudoscorpiones</taxon>
        <taxon>Cheliferoidea</taxon>
        <taxon>Chernetidae</taxon>
        <taxon>Cordylochernes</taxon>
    </lineage>
</organism>
<feature type="region of interest" description="Disordered" evidence="8">
    <location>
        <begin position="109"/>
        <end position="140"/>
    </location>
</feature>
<name>A0ABY6K4I0_9ARAC</name>
<evidence type="ECO:0000256" key="6">
    <source>
        <dbReference type="ARBA" id="ARBA00022801"/>
    </source>
</evidence>
<evidence type="ECO:0000313" key="10">
    <source>
        <dbReference type="EMBL" id="UYV62582.1"/>
    </source>
</evidence>
<keyword evidence="5" id="KW-0833">Ubl conjugation pathway</keyword>
<sequence length="140" mass="15515">MHQQRVPHKKSVVGLSECLELFTTTERLGVEDPWFCPACRKHQQATKKFDLWSLPRGPHHPSQEVQDLSVVCGWCRGLDMSRYVINQEHGPAVYDLIAVANHYGGWGAATTQPTPRTPTQGSGFTSTTAQSPPPPKTPLL</sequence>
<keyword evidence="7" id="KW-0788">Thiol protease</keyword>
<evidence type="ECO:0000256" key="4">
    <source>
        <dbReference type="ARBA" id="ARBA00022670"/>
    </source>
</evidence>
<protein>
    <recommendedName>
        <fullName evidence="3">ubiquitinyl hydrolase 1</fullName>
        <ecNumber evidence="3">3.4.19.12</ecNumber>
    </recommendedName>
</protein>
<dbReference type="InterPro" id="IPR028889">
    <property type="entry name" value="USP"/>
</dbReference>
<dbReference type="PANTHER" id="PTHR21646">
    <property type="entry name" value="UBIQUITIN CARBOXYL-TERMINAL HYDROLASE"/>
    <property type="match status" value="1"/>
</dbReference>
<dbReference type="Proteomes" id="UP001235939">
    <property type="component" value="Chromosome 02"/>
</dbReference>
<feature type="domain" description="USP" evidence="9">
    <location>
        <begin position="1"/>
        <end position="140"/>
    </location>
</feature>
<evidence type="ECO:0000256" key="8">
    <source>
        <dbReference type="SAM" id="MobiDB-lite"/>
    </source>
</evidence>
<accession>A0ABY6K4I0</accession>
<dbReference type="EC" id="3.4.19.12" evidence="3"/>
<feature type="compositionally biased region" description="Pro residues" evidence="8">
    <location>
        <begin position="131"/>
        <end position="140"/>
    </location>
</feature>
<evidence type="ECO:0000256" key="1">
    <source>
        <dbReference type="ARBA" id="ARBA00000707"/>
    </source>
</evidence>
<dbReference type="PROSITE" id="PS50235">
    <property type="entry name" value="USP_3"/>
    <property type="match status" value="1"/>
</dbReference>
<keyword evidence="4" id="KW-0645">Protease</keyword>
<dbReference type="EMBL" id="CP092864">
    <property type="protein sequence ID" value="UYV62582.1"/>
    <property type="molecule type" value="Genomic_DNA"/>
</dbReference>
<dbReference type="InterPro" id="IPR050185">
    <property type="entry name" value="Ub_carboxyl-term_hydrolase"/>
</dbReference>
<evidence type="ECO:0000313" key="11">
    <source>
        <dbReference type="Proteomes" id="UP001235939"/>
    </source>
</evidence>
<evidence type="ECO:0000256" key="7">
    <source>
        <dbReference type="ARBA" id="ARBA00022807"/>
    </source>
</evidence>
<dbReference type="Gene3D" id="3.90.70.10">
    <property type="entry name" value="Cysteine proteinases"/>
    <property type="match status" value="1"/>
</dbReference>
<evidence type="ECO:0000256" key="3">
    <source>
        <dbReference type="ARBA" id="ARBA00012759"/>
    </source>
</evidence>
<evidence type="ECO:0000256" key="5">
    <source>
        <dbReference type="ARBA" id="ARBA00022786"/>
    </source>
</evidence>
<comment type="similarity">
    <text evidence="2">Belongs to the peptidase C19 family.</text>
</comment>
<feature type="compositionally biased region" description="Polar residues" evidence="8">
    <location>
        <begin position="121"/>
        <end position="130"/>
    </location>
</feature>
<gene>
    <name evidence="10" type="ORF">LAZ67_2001187</name>
</gene>
<keyword evidence="6" id="KW-0378">Hydrolase</keyword>
<dbReference type="SUPFAM" id="SSF54001">
    <property type="entry name" value="Cysteine proteinases"/>
    <property type="match status" value="1"/>
</dbReference>
<feature type="compositionally biased region" description="Low complexity" evidence="8">
    <location>
        <begin position="110"/>
        <end position="120"/>
    </location>
</feature>
<dbReference type="InterPro" id="IPR038765">
    <property type="entry name" value="Papain-like_cys_pep_sf"/>
</dbReference>
<comment type="catalytic activity">
    <reaction evidence="1">
        <text>Thiol-dependent hydrolysis of ester, thioester, amide, peptide and isopeptide bonds formed by the C-terminal Gly of ubiquitin (a 76-residue protein attached to proteins as an intracellular targeting signal).</text>
        <dbReference type="EC" id="3.4.19.12"/>
    </reaction>
</comment>
<reference evidence="10 11" key="1">
    <citation type="submission" date="2022-01" db="EMBL/GenBank/DDBJ databases">
        <title>A chromosomal length assembly of Cordylochernes scorpioides.</title>
        <authorList>
            <person name="Zeh D."/>
            <person name="Zeh J."/>
        </authorList>
    </citation>
    <scope>NUCLEOTIDE SEQUENCE [LARGE SCALE GENOMIC DNA]</scope>
    <source>
        <strain evidence="10">IN4F17</strain>
        <tissue evidence="10">Whole Body</tissue>
    </source>
</reference>
<evidence type="ECO:0000259" key="9">
    <source>
        <dbReference type="PROSITE" id="PS50235"/>
    </source>
</evidence>
<evidence type="ECO:0000256" key="2">
    <source>
        <dbReference type="ARBA" id="ARBA00009085"/>
    </source>
</evidence>